<reference evidence="3" key="1">
    <citation type="journal article" date="2020" name="Stud. Mycol.">
        <title>101 Dothideomycetes genomes: a test case for predicting lifestyles and emergence of pathogens.</title>
        <authorList>
            <person name="Haridas S."/>
            <person name="Albert R."/>
            <person name="Binder M."/>
            <person name="Bloem J."/>
            <person name="Labutti K."/>
            <person name="Salamov A."/>
            <person name="Andreopoulos B."/>
            <person name="Baker S."/>
            <person name="Barry K."/>
            <person name="Bills G."/>
            <person name="Bluhm B."/>
            <person name="Cannon C."/>
            <person name="Castanera R."/>
            <person name="Culley D."/>
            <person name="Daum C."/>
            <person name="Ezra D."/>
            <person name="Gonzalez J."/>
            <person name="Henrissat B."/>
            <person name="Kuo A."/>
            <person name="Liang C."/>
            <person name="Lipzen A."/>
            <person name="Lutzoni F."/>
            <person name="Magnuson J."/>
            <person name="Mondo S."/>
            <person name="Nolan M."/>
            <person name="Ohm R."/>
            <person name="Pangilinan J."/>
            <person name="Park H.-J."/>
            <person name="Ramirez L."/>
            <person name="Alfaro M."/>
            <person name="Sun H."/>
            <person name="Tritt A."/>
            <person name="Yoshinaga Y."/>
            <person name="Zwiers L.-H."/>
            <person name="Turgeon B."/>
            <person name="Goodwin S."/>
            <person name="Spatafora J."/>
            <person name="Crous P."/>
            <person name="Grigoriev I."/>
        </authorList>
    </citation>
    <scope>NUCLEOTIDE SEQUENCE</scope>
    <source>
        <strain evidence="3">CBS 121167</strain>
    </source>
</reference>
<keyword evidence="2" id="KW-0812">Transmembrane</keyword>
<evidence type="ECO:0000256" key="1">
    <source>
        <dbReference type="SAM" id="MobiDB-lite"/>
    </source>
</evidence>
<name>A0A6A6BNG9_9PEZI</name>
<keyword evidence="2" id="KW-0472">Membrane</keyword>
<accession>A0A6A6BNG9</accession>
<feature type="compositionally biased region" description="Basic and acidic residues" evidence="1">
    <location>
        <begin position="189"/>
        <end position="200"/>
    </location>
</feature>
<protein>
    <submittedName>
        <fullName evidence="3">Uncharacterized protein</fullName>
    </submittedName>
</protein>
<feature type="transmembrane region" description="Helical" evidence="2">
    <location>
        <begin position="456"/>
        <end position="477"/>
    </location>
</feature>
<dbReference type="RefSeq" id="XP_033401338.1">
    <property type="nucleotide sequence ID" value="XM_033542916.1"/>
</dbReference>
<feature type="compositionally biased region" description="Polar residues" evidence="1">
    <location>
        <begin position="1"/>
        <end position="16"/>
    </location>
</feature>
<feature type="compositionally biased region" description="Pro residues" evidence="1">
    <location>
        <begin position="155"/>
        <end position="168"/>
    </location>
</feature>
<evidence type="ECO:0000256" key="2">
    <source>
        <dbReference type="SAM" id="Phobius"/>
    </source>
</evidence>
<feature type="compositionally biased region" description="Low complexity" evidence="1">
    <location>
        <begin position="47"/>
        <end position="62"/>
    </location>
</feature>
<feature type="region of interest" description="Disordered" evidence="1">
    <location>
        <begin position="189"/>
        <end position="234"/>
    </location>
</feature>
<dbReference type="GeneID" id="54300413"/>
<keyword evidence="2" id="KW-1133">Transmembrane helix</keyword>
<dbReference type="EMBL" id="ML995477">
    <property type="protein sequence ID" value="KAF2145626.1"/>
    <property type="molecule type" value="Genomic_DNA"/>
</dbReference>
<sequence length="549" mass="60265">MSALNVSDDNNANLADTTRKGNQPLARPLTPSNLLTDSPSGSPPSAPSGSPYSTSSDSSPGDNRPKTRRTRRKGKHVKFQYGPPATVSSLDGRQQEQSTQTEQQQLQSQPNYASESQPQPQQVESQSSTQSRLSRASFDVLNTLPMQYAPFTPASSPPPSPRSEPPYTPATIYVFPIRSEDQRVLLDAEKDSVEEKDSERGGAVLRGGASNAGLDVIPEVTEEDDSELERSSSNETITPARWRVLEILPRLQARLGILSSPSETESDESNPPPPSWAITRFFRRISRHCRTDPFAFTIVFLALFNFLLLLGYSIYSIFRPYLPLNHDVDAGPRLITTDAEPLILRLRGGAGDGADVVSEARDEDLEAGRSPSRGRRHSRTRPEGEINPPARRISPLEIGVTGNERSWAWRDYSLESGGYRLVPVFRAIGRTARAAGNGIAGFSRRAWRRFWDNHPIAVIIGALMGAGLIAVLVWVVYREFKRKNNHDCLGPPITTTTTTTTMTMTSTAEPLPTATWKSACELREGNGMALACRGRNATVDVYSSTLSFA</sequence>
<proteinExistence type="predicted"/>
<feature type="region of interest" description="Disordered" evidence="1">
    <location>
        <begin position="359"/>
        <end position="388"/>
    </location>
</feature>
<evidence type="ECO:0000313" key="3">
    <source>
        <dbReference type="EMBL" id="KAF2145626.1"/>
    </source>
</evidence>
<feature type="compositionally biased region" description="Basic residues" evidence="1">
    <location>
        <begin position="66"/>
        <end position="78"/>
    </location>
</feature>
<evidence type="ECO:0000313" key="4">
    <source>
        <dbReference type="Proteomes" id="UP000799438"/>
    </source>
</evidence>
<feature type="transmembrane region" description="Helical" evidence="2">
    <location>
        <begin position="293"/>
        <end position="315"/>
    </location>
</feature>
<organism evidence="3 4">
    <name type="scientific">Aplosporella prunicola CBS 121167</name>
    <dbReference type="NCBI Taxonomy" id="1176127"/>
    <lineage>
        <taxon>Eukaryota</taxon>
        <taxon>Fungi</taxon>
        <taxon>Dikarya</taxon>
        <taxon>Ascomycota</taxon>
        <taxon>Pezizomycotina</taxon>
        <taxon>Dothideomycetes</taxon>
        <taxon>Dothideomycetes incertae sedis</taxon>
        <taxon>Botryosphaeriales</taxon>
        <taxon>Aplosporellaceae</taxon>
        <taxon>Aplosporella</taxon>
    </lineage>
</organism>
<dbReference type="AlphaFoldDB" id="A0A6A6BNG9"/>
<gene>
    <name evidence="3" type="ORF">K452DRAFT_305611</name>
</gene>
<keyword evidence="4" id="KW-1185">Reference proteome</keyword>
<feature type="compositionally biased region" description="Low complexity" evidence="1">
    <location>
        <begin position="95"/>
        <end position="131"/>
    </location>
</feature>
<dbReference type="Proteomes" id="UP000799438">
    <property type="component" value="Unassembled WGS sequence"/>
</dbReference>
<feature type="region of interest" description="Disordered" evidence="1">
    <location>
        <begin position="1"/>
        <end position="169"/>
    </location>
</feature>